<sequence>MYVLNKNAHNERIIDCKAPVVESGGGHKGEFKKENSTGVEVTRYKAKTRYFASFNYFTGNVSVSGEHIKGHSRTIKRLYYKNDMFNKTLGAVVCFNPKRLKRVFANITDLNRNRNGAKNIAIIGFSSTVSQQRLSLPPNPQSEAPSINSNNSDTVSTNFQDKDIAEIESYNEEAATPYNYKEDSNNPMNWPKSKKTSLLLVVSMNSFMGYFSSAVYMPATHDIMVYFNTNLTLINSTIALFLLMNALAPLFWAPLSERIGRRWIYIVAIILYTVCTIICGISTNLGLFFAFRLLQGIFACAGQAVGGGSVSDIFEPHERGKAMSIYILGTILGPAIAPIVGGYIDQYLGWRWIFYIKTILGGILIILNFIFLKETLYTPNVKKLPPPANFRERLQRLRFNPFGSLELLLKREVALVCLPVSIAFGWFYFLVTILPQTFGSVYQFPTGSIGLCYLAGGLGNTSGSIFAGAISDKLYHKAIAKNNGETVKEFRLRPIYIGVPLIALGSVMYGWFLHIPTHWMGPLASYTIATFGIMFTITVANTYLVDSNHTKAASVVSANNFTRNICGMIFSLTAVQIRASLGDGWAYTLMAIMCVVAYIICIPLVQKFGQNWRESSSK</sequence>
<evidence type="ECO:0000256" key="1">
    <source>
        <dbReference type="ARBA" id="ARBA00004141"/>
    </source>
</evidence>
<evidence type="ECO:0000256" key="2">
    <source>
        <dbReference type="ARBA" id="ARBA00022692"/>
    </source>
</evidence>
<dbReference type="InterPro" id="IPR036259">
    <property type="entry name" value="MFS_trans_sf"/>
</dbReference>
<feature type="region of interest" description="Disordered" evidence="5">
    <location>
        <begin position="132"/>
        <end position="155"/>
    </location>
</feature>
<dbReference type="GO" id="GO:0005886">
    <property type="term" value="C:plasma membrane"/>
    <property type="evidence" value="ECO:0007669"/>
    <property type="project" value="TreeGrafter"/>
</dbReference>
<keyword evidence="2 6" id="KW-0812">Transmembrane</keyword>
<feature type="transmembrane region" description="Helical" evidence="6">
    <location>
        <begin position="447"/>
        <end position="471"/>
    </location>
</feature>
<feature type="domain" description="Major facilitator superfamily (MFS) profile" evidence="7">
    <location>
        <begin position="198"/>
        <end position="609"/>
    </location>
</feature>
<feature type="compositionally biased region" description="Polar residues" evidence="5">
    <location>
        <begin position="141"/>
        <end position="155"/>
    </location>
</feature>
<gene>
    <name evidence="8" type="primary">PARPA_14329.1 scaffold 50072</name>
</gene>
<dbReference type="PANTHER" id="PTHR23502:SF64">
    <property type="entry name" value="TRANSPORTER, PUTATIVE (AFU_ORTHOLOGUE AFUA_3G11760)-RELATED"/>
    <property type="match status" value="1"/>
</dbReference>
<evidence type="ECO:0000256" key="3">
    <source>
        <dbReference type="ARBA" id="ARBA00022989"/>
    </source>
</evidence>
<evidence type="ECO:0000313" key="8">
    <source>
        <dbReference type="EMBL" id="CEP20008.1"/>
    </source>
</evidence>
<dbReference type="SUPFAM" id="SSF103473">
    <property type="entry name" value="MFS general substrate transporter"/>
    <property type="match status" value="1"/>
</dbReference>
<evidence type="ECO:0000259" key="7">
    <source>
        <dbReference type="PROSITE" id="PS50850"/>
    </source>
</evidence>
<evidence type="ECO:0000256" key="6">
    <source>
        <dbReference type="SAM" id="Phobius"/>
    </source>
</evidence>
<evidence type="ECO:0000256" key="5">
    <source>
        <dbReference type="SAM" id="MobiDB-lite"/>
    </source>
</evidence>
<proteinExistence type="predicted"/>
<name>A0A0B7NXB6_9FUNG</name>
<feature type="transmembrane region" description="Helical" evidence="6">
    <location>
        <begin position="585"/>
        <end position="605"/>
    </location>
</feature>
<dbReference type="PANTHER" id="PTHR23502">
    <property type="entry name" value="MAJOR FACILITATOR SUPERFAMILY"/>
    <property type="match status" value="1"/>
</dbReference>
<dbReference type="STRING" id="35722.A0A0B7NXB6"/>
<dbReference type="OrthoDB" id="2130629at2759"/>
<dbReference type="CDD" id="cd17323">
    <property type="entry name" value="MFS_Tpo1_MDR_like"/>
    <property type="match status" value="1"/>
</dbReference>
<dbReference type="InterPro" id="IPR011701">
    <property type="entry name" value="MFS"/>
</dbReference>
<dbReference type="EMBL" id="LN734204">
    <property type="protein sequence ID" value="CEP20008.1"/>
    <property type="molecule type" value="Genomic_DNA"/>
</dbReference>
<feature type="transmembrane region" description="Helical" evidence="6">
    <location>
        <begin position="263"/>
        <end position="283"/>
    </location>
</feature>
<feature type="transmembrane region" description="Helical" evidence="6">
    <location>
        <begin position="413"/>
        <end position="435"/>
    </location>
</feature>
<feature type="transmembrane region" description="Helical" evidence="6">
    <location>
        <begin position="198"/>
        <end position="219"/>
    </location>
</feature>
<keyword evidence="9" id="KW-1185">Reference proteome</keyword>
<dbReference type="AlphaFoldDB" id="A0A0B7NXB6"/>
<reference evidence="8 9" key="1">
    <citation type="submission" date="2014-09" db="EMBL/GenBank/DDBJ databases">
        <authorList>
            <person name="Ellenberger Sabrina"/>
        </authorList>
    </citation>
    <scope>NUCLEOTIDE SEQUENCE [LARGE SCALE GENOMIC DNA]</scope>
    <source>
        <strain evidence="8 9">CBS 412.66</strain>
    </source>
</reference>
<evidence type="ECO:0000256" key="4">
    <source>
        <dbReference type="ARBA" id="ARBA00023136"/>
    </source>
</evidence>
<dbReference type="Pfam" id="PF07690">
    <property type="entry name" value="MFS_1"/>
    <property type="match status" value="1"/>
</dbReference>
<feature type="transmembrane region" description="Helical" evidence="6">
    <location>
        <begin position="519"/>
        <end position="540"/>
    </location>
</feature>
<dbReference type="PROSITE" id="PS50850">
    <property type="entry name" value="MFS"/>
    <property type="match status" value="1"/>
</dbReference>
<keyword evidence="4 6" id="KW-0472">Membrane</keyword>
<dbReference type="Gene3D" id="1.20.1720.10">
    <property type="entry name" value="Multidrug resistance protein D"/>
    <property type="match status" value="1"/>
</dbReference>
<organism evidence="8 9">
    <name type="scientific">Parasitella parasitica</name>
    <dbReference type="NCBI Taxonomy" id="35722"/>
    <lineage>
        <taxon>Eukaryota</taxon>
        <taxon>Fungi</taxon>
        <taxon>Fungi incertae sedis</taxon>
        <taxon>Mucoromycota</taxon>
        <taxon>Mucoromycotina</taxon>
        <taxon>Mucoromycetes</taxon>
        <taxon>Mucorales</taxon>
        <taxon>Mucorineae</taxon>
        <taxon>Mucoraceae</taxon>
        <taxon>Parasitella</taxon>
    </lineage>
</organism>
<protein>
    <recommendedName>
        <fullName evidence="7">Major facilitator superfamily (MFS) profile domain-containing protein</fullName>
    </recommendedName>
</protein>
<comment type="subcellular location">
    <subcellularLocation>
        <location evidence="1">Membrane</location>
        <topology evidence="1">Multi-pass membrane protein</topology>
    </subcellularLocation>
</comment>
<dbReference type="GO" id="GO:0022857">
    <property type="term" value="F:transmembrane transporter activity"/>
    <property type="evidence" value="ECO:0007669"/>
    <property type="project" value="InterPro"/>
</dbReference>
<feature type="transmembrane region" description="Helical" evidence="6">
    <location>
        <begin position="492"/>
        <end position="513"/>
    </location>
</feature>
<feature type="transmembrane region" description="Helical" evidence="6">
    <location>
        <begin position="289"/>
        <end position="311"/>
    </location>
</feature>
<dbReference type="InterPro" id="IPR020846">
    <property type="entry name" value="MFS_dom"/>
</dbReference>
<evidence type="ECO:0000313" key="9">
    <source>
        <dbReference type="Proteomes" id="UP000054107"/>
    </source>
</evidence>
<feature type="transmembrane region" description="Helical" evidence="6">
    <location>
        <begin position="350"/>
        <end position="372"/>
    </location>
</feature>
<keyword evidence="3 6" id="KW-1133">Transmembrane helix</keyword>
<feature type="transmembrane region" description="Helical" evidence="6">
    <location>
        <begin position="231"/>
        <end position="251"/>
    </location>
</feature>
<accession>A0A0B7NXB6</accession>
<feature type="transmembrane region" description="Helical" evidence="6">
    <location>
        <begin position="323"/>
        <end position="344"/>
    </location>
</feature>
<dbReference type="Proteomes" id="UP000054107">
    <property type="component" value="Unassembled WGS sequence"/>
</dbReference>